<evidence type="ECO:0000256" key="14">
    <source>
        <dbReference type="PROSITE-ProRule" id="PRU01240"/>
    </source>
</evidence>
<evidence type="ECO:0000256" key="4">
    <source>
        <dbReference type="ARBA" id="ARBA00022692"/>
    </source>
</evidence>
<keyword evidence="3 14" id="KW-0645">Protease</keyword>
<evidence type="ECO:0000313" key="20">
    <source>
        <dbReference type="Proteomes" id="UP000183365"/>
    </source>
</evidence>
<dbReference type="InterPro" id="IPR034182">
    <property type="entry name" value="Kexin/furin"/>
</dbReference>
<sequence length="769" mass="87371">MIPLLWIYVLFSYLKFLSGFKNIKDHNNYNYYVIESSIEELDSFLKSNTNMNYKYENSLYGFEDTHQVISIPKHLIKRDILKQHDFFENKKIHTLNPERRLFKRAPVPIDTTISDDQQTDPDWSGFSDEQKNKIEKVMNDYHINDPLFKKQWHIYNSFHEGNDLNVLKVWDMNITGNGVTVAIVDDGLDYENIDLKNNFNAKGSYDFNDKNDLPKPRLADDYHGTRCAGEIAAAKDNHYCGLGVAYNAKVSGLRILSGDVTPEEEAASLIYEMNINDIYSCSWGPTDNGREMEKPSELVSQAMVKGVTEGRSSKGNIYVFASGNGANLGDNCNYDGYTNSIYSITVGAIDWKGLHSPYSESCSALLTVTYSSGSNEYIHSTDINNVCSDKHGGTSAAAPLAAGVYALVLEANPRITWRDLQYLNILTSVPVDDETDPSKWQQPANYFNKKYSHMYGFGKIDAFEIVKMAQNWENVNEQVNKKFDRIQVDKSSSKDNEYIESKFNITEEDVQDFKHLEHITVVIDADAKMRGFTEIDLIAPDGSVSHLAIPRKLDKRGGGFPNWKFMSVVHWGTQPVGEWTLKSRVTLNSNDLHLKSWEFEIFGEKKDEGIEISSITFTSSYENLPTPSSTYISTSIVATPTETAKEPEHETLKKGERLLKAHHYLGLFMLIFILSSLYYLLFVHKTQKFQRLRAETYEFDIIDNEDLSDEDFELDNDDLSSELLNDNELDEPLSEQPVSEASESVVNGDSAETTFSNPFAENEHQESSI</sequence>
<dbReference type="GO" id="GO:0005802">
    <property type="term" value="C:trans-Golgi network"/>
    <property type="evidence" value="ECO:0007669"/>
    <property type="project" value="EnsemblFungi"/>
</dbReference>
<dbReference type="PANTHER" id="PTHR42884:SF14">
    <property type="entry name" value="NEUROENDOCRINE CONVERTASE 1"/>
    <property type="match status" value="1"/>
</dbReference>
<dbReference type="VEuPathDB" id="FungiDB:HGUI_02289"/>
<dbReference type="PROSITE" id="PS51892">
    <property type="entry name" value="SUBTILASE"/>
    <property type="match status" value="1"/>
</dbReference>
<dbReference type="GO" id="GO:0016485">
    <property type="term" value="P:protein processing"/>
    <property type="evidence" value="ECO:0007669"/>
    <property type="project" value="EnsemblFungi"/>
</dbReference>
<evidence type="ECO:0000256" key="2">
    <source>
        <dbReference type="ARBA" id="ARBA00005325"/>
    </source>
</evidence>
<proteinExistence type="inferred from homology"/>
<feature type="transmembrane region" description="Helical" evidence="16">
    <location>
        <begin position="664"/>
        <end position="683"/>
    </location>
</feature>
<name>A0A1L0CNP9_9ASCO</name>
<dbReference type="InterPro" id="IPR023828">
    <property type="entry name" value="Peptidase_S8_Ser-AS"/>
</dbReference>
<evidence type="ECO:0000256" key="8">
    <source>
        <dbReference type="ARBA" id="ARBA00022837"/>
    </source>
</evidence>
<evidence type="ECO:0000256" key="6">
    <source>
        <dbReference type="ARBA" id="ARBA00022801"/>
    </source>
</evidence>
<dbReference type="Pfam" id="PF00082">
    <property type="entry name" value="Peptidase_S8"/>
    <property type="match status" value="1"/>
</dbReference>
<reference evidence="20" key="1">
    <citation type="submission" date="2016-11" db="EMBL/GenBank/DDBJ databases">
        <authorList>
            <person name="Guldener U."/>
        </authorList>
    </citation>
    <scope>NUCLEOTIDE SEQUENCE [LARGE SCALE GENOMIC DNA]</scope>
</reference>
<dbReference type="Gene3D" id="2.60.120.260">
    <property type="entry name" value="Galactose-binding domain-like"/>
    <property type="match status" value="1"/>
</dbReference>
<dbReference type="OrthoDB" id="300641at2759"/>
<keyword evidence="6 14" id="KW-0378">Hydrolase</keyword>
<dbReference type="Pfam" id="PF01483">
    <property type="entry name" value="P_proprotein"/>
    <property type="match status" value="1"/>
</dbReference>
<keyword evidence="10 16" id="KW-0472">Membrane</keyword>
<gene>
    <name evidence="19" type="ORF">HGUI_02289</name>
</gene>
<dbReference type="PROSITE" id="PS00137">
    <property type="entry name" value="SUBTILASE_HIS"/>
    <property type="match status" value="1"/>
</dbReference>
<dbReference type="InterPro" id="IPR022398">
    <property type="entry name" value="Peptidase_S8_His-AS"/>
</dbReference>
<evidence type="ECO:0000256" key="1">
    <source>
        <dbReference type="ARBA" id="ARBA00004370"/>
    </source>
</evidence>
<feature type="compositionally biased region" description="Acidic residues" evidence="15">
    <location>
        <begin position="721"/>
        <end position="733"/>
    </location>
</feature>
<dbReference type="InterPro" id="IPR008979">
    <property type="entry name" value="Galactose-bd-like_sf"/>
</dbReference>
<feature type="active site" description="Charge relay system" evidence="13 14">
    <location>
        <position position="185"/>
    </location>
</feature>
<dbReference type="FunFam" id="2.60.120.260:FF:000026">
    <property type="entry name" value="proprotein convertase subtilisin/kexin type 7"/>
    <property type="match status" value="1"/>
</dbReference>
<evidence type="ECO:0000256" key="11">
    <source>
        <dbReference type="ARBA" id="ARBA00023145"/>
    </source>
</evidence>
<dbReference type="PROSITE" id="PS51829">
    <property type="entry name" value="P_HOMO_B"/>
    <property type="match status" value="1"/>
</dbReference>
<keyword evidence="12" id="KW-0325">Glycoprotein</keyword>
<comment type="similarity">
    <text evidence="2">Belongs to the peptidase S8 family. Furin subfamily.</text>
</comment>
<dbReference type="Proteomes" id="UP000183365">
    <property type="component" value="Unassembled WGS sequence"/>
</dbReference>
<organism evidence="19 20">
    <name type="scientific">Hanseniaspora guilliermondii</name>
    <dbReference type="NCBI Taxonomy" id="56406"/>
    <lineage>
        <taxon>Eukaryota</taxon>
        <taxon>Fungi</taxon>
        <taxon>Dikarya</taxon>
        <taxon>Ascomycota</taxon>
        <taxon>Saccharomycotina</taxon>
        <taxon>Saccharomycetes</taxon>
        <taxon>Saccharomycodales</taxon>
        <taxon>Saccharomycodaceae</taxon>
        <taxon>Hanseniaspora</taxon>
    </lineage>
</organism>
<dbReference type="GO" id="GO:0000139">
    <property type="term" value="C:Golgi membrane"/>
    <property type="evidence" value="ECO:0007669"/>
    <property type="project" value="TreeGrafter"/>
</dbReference>
<accession>A0A1L0CNP9</accession>
<feature type="active site" description="Charge relay system" evidence="13 14">
    <location>
        <position position="395"/>
    </location>
</feature>
<dbReference type="InterPro" id="IPR002884">
    <property type="entry name" value="P_dom"/>
</dbReference>
<evidence type="ECO:0000259" key="18">
    <source>
        <dbReference type="PROSITE" id="PS51829"/>
    </source>
</evidence>
<comment type="subcellular location">
    <subcellularLocation>
        <location evidence="1">Membrane</location>
    </subcellularLocation>
</comment>
<keyword evidence="4 16" id="KW-0812">Transmembrane</keyword>
<evidence type="ECO:0000256" key="7">
    <source>
        <dbReference type="ARBA" id="ARBA00022825"/>
    </source>
</evidence>
<dbReference type="GO" id="GO:0004252">
    <property type="term" value="F:serine-type endopeptidase activity"/>
    <property type="evidence" value="ECO:0007669"/>
    <property type="project" value="UniProtKB-UniRule"/>
</dbReference>
<evidence type="ECO:0000256" key="5">
    <source>
        <dbReference type="ARBA" id="ARBA00022729"/>
    </source>
</evidence>
<evidence type="ECO:0000256" key="13">
    <source>
        <dbReference type="PIRSR" id="PIRSR615500-1"/>
    </source>
</evidence>
<keyword evidence="9 16" id="KW-1133">Transmembrane helix</keyword>
<keyword evidence="5 17" id="KW-0732">Signal</keyword>
<keyword evidence="7 14" id="KW-0720">Serine protease</keyword>
<dbReference type="SUPFAM" id="SSF49785">
    <property type="entry name" value="Galactose-binding domain-like"/>
    <property type="match status" value="1"/>
</dbReference>
<dbReference type="Gene3D" id="3.40.50.200">
    <property type="entry name" value="Peptidase S8/S53 domain"/>
    <property type="match status" value="1"/>
</dbReference>
<dbReference type="PROSITE" id="PS00136">
    <property type="entry name" value="SUBTILASE_ASP"/>
    <property type="match status" value="1"/>
</dbReference>
<evidence type="ECO:0000256" key="3">
    <source>
        <dbReference type="ARBA" id="ARBA00022670"/>
    </source>
</evidence>
<feature type="region of interest" description="Disordered" evidence="15">
    <location>
        <begin position="721"/>
        <end position="769"/>
    </location>
</feature>
<keyword evidence="8" id="KW-0106">Calcium</keyword>
<feature type="active site" description="Charge relay system" evidence="13 14">
    <location>
        <position position="223"/>
    </location>
</feature>
<dbReference type="EMBL" id="FQNF01000039">
    <property type="protein sequence ID" value="SGZ40089.1"/>
    <property type="molecule type" value="Genomic_DNA"/>
</dbReference>
<feature type="compositionally biased region" description="Polar residues" evidence="15">
    <location>
        <begin position="736"/>
        <end position="759"/>
    </location>
</feature>
<feature type="chain" id="PRO_5012272982" evidence="17">
    <location>
        <begin position="20"/>
        <end position="769"/>
    </location>
</feature>
<dbReference type="SUPFAM" id="SSF52743">
    <property type="entry name" value="Subtilisin-like"/>
    <property type="match status" value="1"/>
</dbReference>
<dbReference type="PROSITE" id="PS00138">
    <property type="entry name" value="SUBTILASE_SER"/>
    <property type="match status" value="1"/>
</dbReference>
<dbReference type="CDD" id="cd04059">
    <property type="entry name" value="Peptidases_S8_Protein_convertases_Kexins_Furin-like"/>
    <property type="match status" value="1"/>
</dbReference>
<keyword evidence="11" id="KW-0865">Zymogen</keyword>
<evidence type="ECO:0000256" key="17">
    <source>
        <dbReference type="SAM" id="SignalP"/>
    </source>
</evidence>
<dbReference type="AlphaFoldDB" id="A0A1L0CNP9"/>
<dbReference type="GO" id="GO:0007323">
    <property type="term" value="P:peptide pheromone maturation"/>
    <property type="evidence" value="ECO:0007669"/>
    <property type="project" value="EnsemblFungi"/>
</dbReference>
<evidence type="ECO:0000256" key="10">
    <source>
        <dbReference type="ARBA" id="ARBA00023136"/>
    </source>
</evidence>
<dbReference type="InterPro" id="IPR000209">
    <property type="entry name" value="Peptidase_S8/S53_dom"/>
</dbReference>
<feature type="domain" description="P/Homo B" evidence="18">
    <location>
        <begin position="474"/>
        <end position="607"/>
    </location>
</feature>
<keyword evidence="20" id="KW-1185">Reference proteome</keyword>
<dbReference type="PANTHER" id="PTHR42884">
    <property type="entry name" value="PROPROTEIN CONVERTASE SUBTILISIN/KEXIN-RELATED"/>
    <property type="match status" value="1"/>
</dbReference>
<evidence type="ECO:0000256" key="12">
    <source>
        <dbReference type="ARBA" id="ARBA00023180"/>
    </source>
</evidence>
<dbReference type="FunFam" id="3.40.50.200:FF:000005">
    <property type="entry name" value="Proprotein convertase subtilisin/kexin type 7"/>
    <property type="match status" value="1"/>
</dbReference>
<evidence type="ECO:0000256" key="16">
    <source>
        <dbReference type="SAM" id="Phobius"/>
    </source>
</evidence>
<protein>
    <submittedName>
        <fullName evidence="19">Related to Protease KEX1</fullName>
    </submittedName>
</protein>
<evidence type="ECO:0000256" key="9">
    <source>
        <dbReference type="ARBA" id="ARBA00022989"/>
    </source>
</evidence>
<dbReference type="InterPro" id="IPR015500">
    <property type="entry name" value="Peptidase_S8_subtilisin-rel"/>
</dbReference>
<evidence type="ECO:0000256" key="15">
    <source>
        <dbReference type="SAM" id="MobiDB-lite"/>
    </source>
</evidence>
<dbReference type="PRINTS" id="PR00723">
    <property type="entry name" value="SUBTILISIN"/>
</dbReference>
<dbReference type="InterPro" id="IPR023827">
    <property type="entry name" value="Peptidase_S8_Asp-AS"/>
</dbReference>
<dbReference type="InterPro" id="IPR036852">
    <property type="entry name" value="Peptidase_S8/S53_dom_sf"/>
</dbReference>
<feature type="signal peptide" evidence="17">
    <location>
        <begin position="1"/>
        <end position="19"/>
    </location>
</feature>
<evidence type="ECO:0000313" key="19">
    <source>
        <dbReference type="EMBL" id="SGZ40089.1"/>
    </source>
</evidence>